<dbReference type="RefSeq" id="WP_203907057.1">
    <property type="nucleotide sequence ID" value="NZ_BONY01000006.1"/>
</dbReference>
<sequence length="371" mass="37961">MQIKKAGVVATGALATVAVMGAPAAAAPSMDATALTKASTMNLARGGGWDAPWDQDTQSLLAIGSGSVAQIAAWQFCGSSAVGGVVGLTLDLDSPNTLVGDCNNGNIKLNQDTNPAVISVLNDSAVSIATWQACGSTVGAGIGVINASLQSPSTVVGNCSNGNILIGREHKWEDDHGDDHGDHGDHNGYHKSARGGYGHHEESSTVTSELVRQATTKVSQSKKDAAKDARTAWANRKADGKSKNVTPQARNGWAAPWDQDSQSVVSVGSGSAVTALTWQACGSDSVFGVVGAVVTVTSPATVWGDCDNANVWIDQDDPTALVSVLDNSRVSLLDWQNCGSTTVSGIIGVTANLSSQNTVFGNCNNANTVIS</sequence>
<evidence type="ECO:0000313" key="3">
    <source>
        <dbReference type="EMBL" id="GIH03129.1"/>
    </source>
</evidence>
<protein>
    <submittedName>
        <fullName evidence="3">Uncharacterized protein</fullName>
    </submittedName>
</protein>
<organism evidence="3 4">
    <name type="scientific">Rhizocola hellebori</name>
    <dbReference type="NCBI Taxonomy" id="1392758"/>
    <lineage>
        <taxon>Bacteria</taxon>
        <taxon>Bacillati</taxon>
        <taxon>Actinomycetota</taxon>
        <taxon>Actinomycetes</taxon>
        <taxon>Micromonosporales</taxon>
        <taxon>Micromonosporaceae</taxon>
        <taxon>Rhizocola</taxon>
    </lineage>
</organism>
<keyword evidence="2" id="KW-0732">Signal</keyword>
<feature type="region of interest" description="Disordered" evidence="1">
    <location>
        <begin position="175"/>
        <end position="257"/>
    </location>
</feature>
<gene>
    <name evidence="3" type="ORF">Rhe02_11960</name>
</gene>
<dbReference type="Proteomes" id="UP000612899">
    <property type="component" value="Unassembled WGS sequence"/>
</dbReference>
<dbReference type="AlphaFoldDB" id="A0A8J3VD18"/>
<proteinExistence type="predicted"/>
<comment type="caution">
    <text evidence="3">The sequence shown here is derived from an EMBL/GenBank/DDBJ whole genome shotgun (WGS) entry which is preliminary data.</text>
</comment>
<accession>A0A8J3VD18</accession>
<feature type="compositionally biased region" description="Basic and acidic residues" evidence="1">
    <location>
        <begin position="221"/>
        <end position="242"/>
    </location>
</feature>
<reference evidence="3" key="1">
    <citation type="submission" date="2021-01" db="EMBL/GenBank/DDBJ databases">
        <title>Whole genome shotgun sequence of Rhizocola hellebori NBRC 109834.</title>
        <authorList>
            <person name="Komaki H."/>
            <person name="Tamura T."/>
        </authorList>
    </citation>
    <scope>NUCLEOTIDE SEQUENCE</scope>
    <source>
        <strain evidence="3">NBRC 109834</strain>
    </source>
</reference>
<feature type="chain" id="PRO_5035290052" evidence="2">
    <location>
        <begin position="27"/>
        <end position="371"/>
    </location>
</feature>
<feature type="signal peptide" evidence="2">
    <location>
        <begin position="1"/>
        <end position="26"/>
    </location>
</feature>
<feature type="compositionally biased region" description="Polar residues" evidence="1">
    <location>
        <begin position="204"/>
        <end position="219"/>
    </location>
</feature>
<evidence type="ECO:0000313" key="4">
    <source>
        <dbReference type="Proteomes" id="UP000612899"/>
    </source>
</evidence>
<name>A0A8J3VD18_9ACTN</name>
<evidence type="ECO:0000256" key="1">
    <source>
        <dbReference type="SAM" id="MobiDB-lite"/>
    </source>
</evidence>
<evidence type="ECO:0000256" key="2">
    <source>
        <dbReference type="SAM" id="SignalP"/>
    </source>
</evidence>
<keyword evidence="4" id="KW-1185">Reference proteome</keyword>
<feature type="compositionally biased region" description="Basic and acidic residues" evidence="1">
    <location>
        <begin position="175"/>
        <end position="188"/>
    </location>
</feature>
<dbReference type="EMBL" id="BONY01000006">
    <property type="protein sequence ID" value="GIH03129.1"/>
    <property type="molecule type" value="Genomic_DNA"/>
</dbReference>